<evidence type="ECO:0000259" key="5">
    <source>
        <dbReference type="PROSITE" id="PS51379"/>
    </source>
</evidence>
<dbReference type="Gene3D" id="3.30.70.20">
    <property type="match status" value="1"/>
</dbReference>
<dbReference type="GO" id="GO:0046872">
    <property type="term" value="F:metal ion binding"/>
    <property type="evidence" value="ECO:0007669"/>
    <property type="project" value="UniProtKB-KW"/>
</dbReference>
<sequence>MKISIMYFSGSGNTKYIADRLKSKLEDIGFSVKANSIEEKISFNDDIDLIVIGGPIYAGNVPEKLIKWLLRNVPNTINKTKAIVYSTSAGLINANSVDSLASKLEKKGYEVIGKETYVMPKNFYFGKYKRNTEEEIEVMFTNVESQIDVLVKNIENNNIEKINNNNKSIVSKDILAEVFSIMAKFMGKSFSTSDMCNGCGLCAKQCPQNNIIIKNKVVKFKNKCMMCTRCIHSCPNNAIRYKKQQYPQYKIKSYIRVCLKTN</sequence>
<evidence type="ECO:0000256" key="1">
    <source>
        <dbReference type="ARBA" id="ARBA00022723"/>
    </source>
</evidence>
<keyword evidence="7" id="KW-1185">Reference proteome</keyword>
<dbReference type="Gene3D" id="3.40.50.360">
    <property type="match status" value="1"/>
</dbReference>
<name>A0A6M0H9Q5_9CLOT</name>
<feature type="domain" description="4Fe-4S ferredoxin-type" evidence="5">
    <location>
        <begin position="187"/>
        <end position="214"/>
    </location>
</feature>
<keyword evidence="2" id="KW-0408">Iron</keyword>
<evidence type="ECO:0000313" key="6">
    <source>
        <dbReference type="EMBL" id="NEU06382.1"/>
    </source>
</evidence>
<dbReference type="InterPro" id="IPR017896">
    <property type="entry name" value="4Fe4S_Fe-S-bd"/>
</dbReference>
<evidence type="ECO:0008006" key="8">
    <source>
        <dbReference type="Google" id="ProtNLM"/>
    </source>
</evidence>
<dbReference type="GO" id="GO:0016651">
    <property type="term" value="F:oxidoreductase activity, acting on NAD(P)H"/>
    <property type="evidence" value="ECO:0007669"/>
    <property type="project" value="UniProtKB-ARBA"/>
</dbReference>
<dbReference type="GO" id="GO:0051536">
    <property type="term" value="F:iron-sulfur cluster binding"/>
    <property type="evidence" value="ECO:0007669"/>
    <property type="project" value="UniProtKB-KW"/>
</dbReference>
<dbReference type="InterPro" id="IPR017900">
    <property type="entry name" value="4Fe4S_Fe_S_CS"/>
</dbReference>
<dbReference type="NCBIfam" id="NF038196">
    <property type="entry name" value="ferrodoxin_EFR1"/>
    <property type="match status" value="1"/>
</dbReference>
<evidence type="ECO:0000313" key="7">
    <source>
        <dbReference type="Proteomes" id="UP000481872"/>
    </source>
</evidence>
<dbReference type="AlphaFoldDB" id="A0A6M0H9Q5"/>
<protein>
    <recommendedName>
        <fullName evidence="8">4Fe-4S dicluster domain-containing protein</fullName>
    </recommendedName>
</protein>
<evidence type="ECO:0000256" key="3">
    <source>
        <dbReference type="ARBA" id="ARBA00023014"/>
    </source>
</evidence>
<dbReference type="Proteomes" id="UP000481872">
    <property type="component" value="Unassembled WGS sequence"/>
</dbReference>
<feature type="domain" description="Flavodoxin-like" evidence="4">
    <location>
        <begin position="3"/>
        <end position="144"/>
    </location>
</feature>
<dbReference type="InterPro" id="IPR047964">
    <property type="entry name" value="EFR1-like"/>
</dbReference>
<dbReference type="RefSeq" id="WP_199870824.1">
    <property type="nucleotide sequence ID" value="NZ_JAAGPU010000043.1"/>
</dbReference>
<accession>A0A6M0H9Q5</accession>
<evidence type="ECO:0000259" key="4">
    <source>
        <dbReference type="PROSITE" id="PS50902"/>
    </source>
</evidence>
<dbReference type="PROSITE" id="PS50902">
    <property type="entry name" value="FLAVODOXIN_LIKE"/>
    <property type="match status" value="1"/>
</dbReference>
<dbReference type="PROSITE" id="PS51379">
    <property type="entry name" value="4FE4S_FER_2"/>
    <property type="match status" value="2"/>
</dbReference>
<dbReference type="PROSITE" id="PS00198">
    <property type="entry name" value="4FE4S_FER_1"/>
    <property type="match status" value="1"/>
</dbReference>
<organism evidence="6 7">
    <name type="scientific">Clostridium senegalense</name>
    <dbReference type="NCBI Taxonomy" id="1465809"/>
    <lineage>
        <taxon>Bacteria</taxon>
        <taxon>Bacillati</taxon>
        <taxon>Bacillota</taxon>
        <taxon>Clostridia</taxon>
        <taxon>Eubacteriales</taxon>
        <taxon>Clostridiaceae</taxon>
        <taxon>Clostridium</taxon>
    </lineage>
</organism>
<gene>
    <name evidence="6" type="ORF">G3M99_16335</name>
</gene>
<dbReference type="InterPro" id="IPR026816">
    <property type="entry name" value="Flavodoxin_dom"/>
</dbReference>
<dbReference type="Pfam" id="PF13237">
    <property type="entry name" value="Fer4_10"/>
    <property type="match status" value="1"/>
</dbReference>
<comment type="caution">
    <text evidence="6">The sequence shown here is derived from an EMBL/GenBank/DDBJ whole genome shotgun (WGS) entry which is preliminary data.</text>
</comment>
<feature type="domain" description="4Fe-4S ferredoxin-type" evidence="5">
    <location>
        <begin position="215"/>
        <end position="244"/>
    </location>
</feature>
<dbReference type="InterPro" id="IPR008254">
    <property type="entry name" value="Flavodoxin/NO_synth"/>
</dbReference>
<dbReference type="GO" id="GO:0010181">
    <property type="term" value="F:FMN binding"/>
    <property type="evidence" value="ECO:0007669"/>
    <property type="project" value="InterPro"/>
</dbReference>
<proteinExistence type="predicted"/>
<dbReference type="InterPro" id="IPR029039">
    <property type="entry name" value="Flavoprotein-like_sf"/>
</dbReference>
<reference evidence="6 7" key="1">
    <citation type="submission" date="2020-02" db="EMBL/GenBank/DDBJ databases">
        <title>Genome assembly of a novel Clostridium senegalense strain.</title>
        <authorList>
            <person name="Gupta T.B."/>
            <person name="Jauregui R."/>
            <person name="Maclean P."/>
            <person name="Nawarathana A."/>
            <person name="Brightwell G."/>
        </authorList>
    </citation>
    <scope>NUCLEOTIDE SEQUENCE [LARGE SCALE GENOMIC DNA]</scope>
    <source>
        <strain evidence="6 7">AGRFS4</strain>
    </source>
</reference>
<keyword evidence="1" id="KW-0479">Metal-binding</keyword>
<keyword evidence="3" id="KW-0411">Iron-sulfur</keyword>
<dbReference type="SUPFAM" id="SSF52218">
    <property type="entry name" value="Flavoproteins"/>
    <property type="match status" value="1"/>
</dbReference>
<evidence type="ECO:0000256" key="2">
    <source>
        <dbReference type="ARBA" id="ARBA00023004"/>
    </source>
</evidence>
<dbReference type="EMBL" id="JAAGPU010000043">
    <property type="protein sequence ID" value="NEU06382.1"/>
    <property type="molecule type" value="Genomic_DNA"/>
</dbReference>
<dbReference type="Pfam" id="PF12724">
    <property type="entry name" value="Flavodoxin_5"/>
    <property type="match status" value="1"/>
</dbReference>
<dbReference type="SUPFAM" id="SSF54862">
    <property type="entry name" value="4Fe-4S ferredoxins"/>
    <property type="match status" value="1"/>
</dbReference>